<protein>
    <recommendedName>
        <fullName evidence="14">Magnesium transporter CorA</fullName>
    </recommendedName>
</protein>
<evidence type="ECO:0000256" key="10">
    <source>
        <dbReference type="ARBA" id="ARBA00023136"/>
    </source>
</evidence>
<evidence type="ECO:0000256" key="6">
    <source>
        <dbReference type="ARBA" id="ARBA00022692"/>
    </source>
</evidence>
<dbReference type="AlphaFoldDB" id="A0A1G2TWZ2"/>
<gene>
    <name evidence="12" type="ORF">A3A96_00045</name>
</gene>
<dbReference type="EMBL" id="MHWB01000009">
    <property type="protein sequence ID" value="OHB01818.1"/>
    <property type="molecule type" value="Genomic_DNA"/>
</dbReference>
<dbReference type="STRING" id="1802758.A3A96_00045"/>
<evidence type="ECO:0000256" key="1">
    <source>
        <dbReference type="ARBA" id="ARBA00004651"/>
    </source>
</evidence>
<dbReference type="Pfam" id="PF01544">
    <property type="entry name" value="CorA"/>
    <property type="match status" value="1"/>
</dbReference>
<dbReference type="Gene3D" id="3.30.460.20">
    <property type="entry name" value="CorA soluble domain-like"/>
    <property type="match status" value="1"/>
</dbReference>
<comment type="caution">
    <text evidence="12">The sequence shown here is derived from an EMBL/GenBank/DDBJ whole genome shotgun (WGS) entry which is preliminary data.</text>
</comment>
<keyword evidence="7" id="KW-0862">Zinc</keyword>
<proteinExistence type="inferred from homology"/>
<evidence type="ECO:0000256" key="3">
    <source>
        <dbReference type="ARBA" id="ARBA00022448"/>
    </source>
</evidence>
<keyword evidence="8 11" id="KW-1133">Transmembrane helix</keyword>
<feature type="transmembrane region" description="Helical" evidence="11">
    <location>
        <begin position="269"/>
        <end position="289"/>
    </location>
</feature>
<comment type="similarity">
    <text evidence="2">Belongs to the CorA metal ion transporter (MIT) (TC 1.A.35) family.</text>
</comment>
<dbReference type="PANTHER" id="PTHR46494:SF3">
    <property type="entry name" value="ZINC TRANSPORT PROTEIN ZNTB"/>
    <property type="match status" value="1"/>
</dbReference>
<evidence type="ECO:0000313" key="12">
    <source>
        <dbReference type="EMBL" id="OHB01818.1"/>
    </source>
</evidence>
<dbReference type="GO" id="GO:0015095">
    <property type="term" value="F:magnesium ion transmembrane transporter activity"/>
    <property type="evidence" value="ECO:0007669"/>
    <property type="project" value="TreeGrafter"/>
</dbReference>
<accession>A0A1G2TWZ2</accession>
<dbReference type="GO" id="GO:0005886">
    <property type="term" value="C:plasma membrane"/>
    <property type="evidence" value="ECO:0007669"/>
    <property type="project" value="UniProtKB-SubCell"/>
</dbReference>
<dbReference type="InterPro" id="IPR002523">
    <property type="entry name" value="MgTranspt_CorA/ZnTranspt_ZntB"/>
</dbReference>
<keyword evidence="10 11" id="KW-0472">Membrane</keyword>
<dbReference type="SUPFAM" id="SSF144083">
    <property type="entry name" value="Magnesium transport protein CorA, transmembrane region"/>
    <property type="match status" value="1"/>
</dbReference>
<dbReference type="Proteomes" id="UP000177707">
    <property type="component" value="Unassembled WGS sequence"/>
</dbReference>
<feature type="transmembrane region" description="Helical" evidence="11">
    <location>
        <begin position="236"/>
        <end position="257"/>
    </location>
</feature>
<dbReference type="InterPro" id="IPR045863">
    <property type="entry name" value="CorA_TM1_TM2"/>
</dbReference>
<comment type="subcellular location">
    <subcellularLocation>
        <location evidence="1">Cell membrane</location>
        <topology evidence="1">Multi-pass membrane protein</topology>
    </subcellularLocation>
</comment>
<dbReference type="PANTHER" id="PTHR46494">
    <property type="entry name" value="CORA FAMILY METAL ION TRANSPORTER (EUROFUNG)"/>
    <property type="match status" value="1"/>
</dbReference>
<dbReference type="GO" id="GO:0000287">
    <property type="term" value="F:magnesium ion binding"/>
    <property type="evidence" value="ECO:0007669"/>
    <property type="project" value="TreeGrafter"/>
</dbReference>
<keyword evidence="5" id="KW-0997">Cell inner membrane</keyword>
<dbReference type="GO" id="GO:0050897">
    <property type="term" value="F:cobalt ion binding"/>
    <property type="evidence" value="ECO:0007669"/>
    <property type="project" value="TreeGrafter"/>
</dbReference>
<dbReference type="InterPro" id="IPR045861">
    <property type="entry name" value="CorA_cytoplasmic_dom"/>
</dbReference>
<evidence type="ECO:0008006" key="14">
    <source>
        <dbReference type="Google" id="ProtNLM"/>
    </source>
</evidence>
<keyword evidence="6 11" id="KW-0812">Transmembrane</keyword>
<evidence type="ECO:0000256" key="9">
    <source>
        <dbReference type="ARBA" id="ARBA00023065"/>
    </source>
</evidence>
<evidence type="ECO:0000313" key="13">
    <source>
        <dbReference type="Proteomes" id="UP000177707"/>
    </source>
</evidence>
<keyword evidence="9" id="KW-0406">Ion transport</keyword>
<evidence type="ECO:0000256" key="2">
    <source>
        <dbReference type="ARBA" id="ARBA00009765"/>
    </source>
</evidence>
<evidence type="ECO:0000256" key="8">
    <source>
        <dbReference type="ARBA" id="ARBA00022989"/>
    </source>
</evidence>
<reference evidence="12 13" key="1">
    <citation type="journal article" date="2016" name="Nat. Commun.">
        <title>Thousands of microbial genomes shed light on interconnected biogeochemical processes in an aquifer system.</title>
        <authorList>
            <person name="Anantharaman K."/>
            <person name="Brown C.T."/>
            <person name="Hug L.A."/>
            <person name="Sharon I."/>
            <person name="Castelle C.J."/>
            <person name="Probst A.J."/>
            <person name="Thomas B.C."/>
            <person name="Singh A."/>
            <person name="Wilkins M.J."/>
            <person name="Karaoz U."/>
            <person name="Brodie E.L."/>
            <person name="Williams K.H."/>
            <person name="Hubbard S.S."/>
            <person name="Banfield J.F."/>
        </authorList>
    </citation>
    <scope>NUCLEOTIDE SEQUENCE [LARGE SCALE GENOMIC DNA]</scope>
</reference>
<sequence length="293" mass="33659">MGQVWIDLNSPTKEEVDSLILTQNISSIIAKDLLAPTPTQYAEEDGAVIYTVLHIPTFKHSHSVEDSQEVDFIIKADGVITARYDSIDALHYFAKQIEVNEILNKGKSSHLFFGMMKEIYKSMADELAYTEDWMREIEKNIFEGQEKAMVFTISNAGRNLLNFKRMVDPHGNVFKLLEEIGKEKFGEGFETGAKILSENWRRIMRRVNNQMDLVTELRETNNSMLTTKQNEIMKQLTIMGFVLLPLTIITQIFGLSIRSFPLMDNPNAFWIILGLMGTVTVVTFVYAWIKKWM</sequence>
<organism evidence="12 13">
    <name type="scientific">Candidatus Zambryskibacteria bacterium RIFCSPLOWO2_01_FULL_39_39</name>
    <dbReference type="NCBI Taxonomy" id="1802758"/>
    <lineage>
        <taxon>Bacteria</taxon>
        <taxon>Candidatus Zambryskiibacteriota</taxon>
    </lineage>
</organism>
<name>A0A1G2TWZ2_9BACT</name>
<dbReference type="GO" id="GO:0015087">
    <property type="term" value="F:cobalt ion transmembrane transporter activity"/>
    <property type="evidence" value="ECO:0007669"/>
    <property type="project" value="TreeGrafter"/>
</dbReference>
<evidence type="ECO:0000256" key="5">
    <source>
        <dbReference type="ARBA" id="ARBA00022519"/>
    </source>
</evidence>
<evidence type="ECO:0000256" key="4">
    <source>
        <dbReference type="ARBA" id="ARBA00022475"/>
    </source>
</evidence>
<dbReference type="SUPFAM" id="SSF143865">
    <property type="entry name" value="CorA soluble domain-like"/>
    <property type="match status" value="1"/>
</dbReference>
<keyword evidence="3" id="KW-0813">Transport</keyword>
<evidence type="ECO:0000256" key="11">
    <source>
        <dbReference type="SAM" id="Phobius"/>
    </source>
</evidence>
<keyword evidence="4" id="KW-1003">Cell membrane</keyword>
<dbReference type="Gene3D" id="1.20.58.340">
    <property type="entry name" value="Magnesium transport protein CorA, transmembrane region"/>
    <property type="match status" value="2"/>
</dbReference>
<evidence type="ECO:0000256" key="7">
    <source>
        <dbReference type="ARBA" id="ARBA00022833"/>
    </source>
</evidence>